<feature type="region of interest" description="Disordered" evidence="1">
    <location>
        <begin position="141"/>
        <end position="174"/>
    </location>
</feature>
<feature type="compositionally biased region" description="Polar residues" evidence="1">
    <location>
        <begin position="1"/>
        <end position="11"/>
    </location>
</feature>
<dbReference type="EMBL" id="BTSY01000003">
    <property type="protein sequence ID" value="GMT21182.1"/>
    <property type="molecule type" value="Genomic_DNA"/>
</dbReference>
<feature type="compositionally biased region" description="Polar residues" evidence="1">
    <location>
        <begin position="30"/>
        <end position="42"/>
    </location>
</feature>
<dbReference type="AlphaFoldDB" id="A0AAV5VR51"/>
<comment type="caution">
    <text evidence="2">The sequence shown here is derived from an EMBL/GenBank/DDBJ whole genome shotgun (WGS) entry which is preliminary data.</text>
</comment>
<name>A0AAV5VR51_9BILA</name>
<keyword evidence="3" id="KW-1185">Reference proteome</keyword>
<evidence type="ECO:0000313" key="2">
    <source>
        <dbReference type="EMBL" id="GMT21182.1"/>
    </source>
</evidence>
<proteinExistence type="predicted"/>
<organism evidence="2 3">
    <name type="scientific">Pristionchus fissidentatus</name>
    <dbReference type="NCBI Taxonomy" id="1538716"/>
    <lineage>
        <taxon>Eukaryota</taxon>
        <taxon>Metazoa</taxon>
        <taxon>Ecdysozoa</taxon>
        <taxon>Nematoda</taxon>
        <taxon>Chromadorea</taxon>
        <taxon>Rhabditida</taxon>
        <taxon>Rhabditina</taxon>
        <taxon>Diplogasteromorpha</taxon>
        <taxon>Diplogasteroidea</taxon>
        <taxon>Neodiplogasteridae</taxon>
        <taxon>Pristionchus</taxon>
    </lineage>
</organism>
<dbReference type="Proteomes" id="UP001432322">
    <property type="component" value="Unassembled WGS sequence"/>
</dbReference>
<protein>
    <submittedName>
        <fullName evidence="2">Uncharacterized protein</fullName>
    </submittedName>
</protein>
<feature type="non-terminal residue" evidence="2">
    <location>
        <position position="1"/>
    </location>
</feature>
<evidence type="ECO:0000313" key="3">
    <source>
        <dbReference type="Proteomes" id="UP001432322"/>
    </source>
</evidence>
<evidence type="ECO:0000256" key="1">
    <source>
        <dbReference type="SAM" id="MobiDB-lite"/>
    </source>
</evidence>
<sequence length="174" mass="18861">LSIGPPTTSETAEADSTVRVKPEIPENPFIASTSPPKNSHPINASIVTSNAKSIKAEPYSEDLNIVKRRSEIMKSKPEIPENPSMAPPPPSLHLARASSSTASIVTYNVISIKEEPYSEELSVEERRDNIQKKLRCALGLAGKESEVDQSSSAKRKCIEPPRGTSIHSSASKWS</sequence>
<feature type="region of interest" description="Disordered" evidence="1">
    <location>
        <begin position="1"/>
        <end position="42"/>
    </location>
</feature>
<accession>A0AAV5VR51</accession>
<feature type="compositionally biased region" description="Polar residues" evidence="1">
    <location>
        <begin position="165"/>
        <end position="174"/>
    </location>
</feature>
<feature type="region of interest" description="Disordered" evidence="1">
    <location>
        <begin position="76"/>
        <end position="97"/>
    </location>
</feature>
<feature type="non-terminal residue" evidence="2">
    <location>
        <position position="174"/>
    </location>
</feature>
<reference evidence="2" key="1">
    <citation type="submission" date="2023-10" db="EMBL/GenBank/DDBJ databases">
        <title>Genome assembly of Pristionchus species.</title>
        <authorList>
            <person name="Yoshida K."/>
            <person name="Sommer R.J."/>
        </authorList>
    </citation>
    <scope>NUCLEOTIDE SEQUENCE</scope>
    <source>
        <strain evidence="2">RS5133</strain>
    </source>
</reference>
<gene>
    <name evidence="2" type="ORF">PFISCL1PPCAC_12479</name>
</gene>